<dbReference type="SMART" id="SM00530">
    <property type="entry name" value="HTH_XRE"/>
    <property type="match status" value="1"/>
</dbReference>
<keyword evidence="1" id="KW-0238">DNA-binding</keyword>
<dbReference type="EMBL" id="JAIFOC010000413">
    <property type="protein sequence ID" value="MBX4224078.1"/>
    <property type="molecule type" value="Genomic_DNA"/>
</dbReference>
<reference evidence="3" key="1">
    <citation type="journal article" date="2022" name="J. Anim. Sci.">
        <title>Whole genome sequence analyses-based assessment of virulence potential and antimicrobial susceptibilities and resistance of Enterococcus faecium strains isolated from commercial swine and cattle probiotic products.</title>
        <authorList>
            <person name="Shridhar P.B."/>
            <person name="Amachawadi R.G."/>
            <person name="Tokach M."/>
            <person name="Patel I."/>
            <person name="Gangiredla J."/>
            <person name="Mammel M."/>
            <person name="Nagaraja T.G."/>
        </authorList>
    </citation>
    <scope>NUCLEOTIDE SEQUENCE</scope>
    <source>
        <strain evidence="3">EF215</strain>
    </source>
</reference>
<dbReference type="PANTHER" id="PTHR46558:SF11">
    <property type="entry name" value="HTH-TYPE TRANSCRIPTIONAL REGULATOR XRE"/>
    <property type="match status" value="1"/>
</dbReference>
<evidence type="ECO:0000256" key="1">
    <source>
        <dbReference type="ARBA" id="ARBA00023125"/>
    </source>
</evidence>
<gene>
    <name evidence="3" type="ORF">KYX88_15280</name>
</gene>
<evidence type="ECO:0000313" key="4">
    <source>
        <dbReference type="Proteomes" id="UP001139644"/>
    </source>
</evidence>
<evidence type="ECO:0000259" key="2">
    <source>
        <dbReference type="PROSITE" id="PS50943"/>
    </source>
</evidence>
<dbReference type="Gene3D" id="1.10.260.40">
    <property type="entry name" value="lambda repressor-like DNA-binding domains"/>
    <property type="match status" value="1"/>
</dbReference>
<dbReference type="InterPro" id="IPR010982">
    <property type="entry name" value="Lambda_DNA-bd_dom_sf"/>
</dbReference>
<dbReference type="GO" id="GO:0003677">
    <property type="term" value="F:DNA binding"/>
    <property type="evidence" value="ECO:0007669"/>
    <property type="project" value="UniProtKB-KW"/>
</dbReference>
<dbReference type="InterPro" id="IPR001387">
    <property type="entry name" value="Cro/C1-type_HTH"/>
</dbReference>
<dbReference type="Proteomes" id="UP001139644">
    <property type="component" value="Unassembled WGS sequence"/>
</dbReference>
<dbReference type="AlphaFoldDB" id="A0A9X1GEZ3"/>
<dbReference type="RefSeq" id="WP_220715925.1">
    <property type="nucleotide sequence ID" value="NZ_JAIFOC010000413.1"/>
</dbReference>
<dbReference type="SUPFAM" id="SSF47413">
    <property type="entry name" value="lambda repressor-like DNA-binding domains"/>
    <property type="match status" value="1"/>
</dbReference>
<feature type="domain" description="HTH cro/C1-type" evidence="2">
    <location>
        <begin position="10"/>
        <end position="64"/>
    </location>
</feature>
<name>A0A9X1GEZ3_ENTFC</name>
<sequence>MEELSLSKNVANLRKKKGVTQETLAEFIGVTKASVSKWETGQSMPDVLILPKLASFFDVSVDELLGYHPQLTKEKIRHFYQQWTTAFSEEPFEYVMEDCRKAVKQYYSCYPFLLQVVVLWLNHFMLTKDLEEQQAILSEAEALCTKIVEESTELSLCNNASLLKVAVMLQLGKPEEALSEIEEKADPYRFAQQSDTLLIQAYRAAGQTKKAVSYTQFSMFSHLINLVSSATHYLLIQIIQLPVIEETVNRIDAVIQAFNLTAVHPNSCAQFSYAAACAYAKHEKEEQVIKCLKQFVDLTLILIREEGRILNGDRYFDEITEISEVAELGVQQIRDTKIIRVGALSALENPIFQQIERSKIEKLKKRLASKTAA</sequence>
<feature type="non-terminal residue" evidence="3">
    <location>
        <position position="373"/>
    </location>
</feature>
<dbReference type="Pfam" id="PF01381">
    <property type="entry name" value="HTH_3"/>
    <property type="match status" value="1"/>
</dbReference>
<dbReference type="PANTHER" id="PTHR46558">
    <property type="entry name" value="TRACRIPTIONAL REGULATORY PROTEIN-RELATED-RELATED"/>
    <property type="match status" value="1"/>
</dbReference>
<accession>A0A9X1GEZ3</accession>
<proteinExistence type="predicted"/>
<organism evidence="3 4">
    <name type="scientific">Enterococcus faecium</name>
    <name type="common">Streptococcus faecium</name>
    <dbReference type="NCBI Taxonomy" id="1352"/>
    <lineage>
        <taxon>Bacteria</taxon>
        <taxon>Bacillati</taxon>
        <taxon>Bacillota</taxon>
        <taxon>Bacilli</taxon>
        <taxon>Lactobacillales</taxon>
        <taxon>Enterococcaceae</taxon>
        <taxon>Enterococcus</taxon>
    </lineage>
</organism>
<evidence type="ECO:0000313" key="3">
    <source>
        <dbReference type="EMBL" id="MBX4224078.1"/>
    </source>
</evidence>
<dbReference type="PROSITE" id="PS50943">
    <property type="entry name" value="HTH_CROC1"/>
    <property type="match status" value="1"/>
</dbReference>
<comment type="caution">
    <text evidence="3">The sequence shown here is derived from an EMBL/GenBank/DDBJ whole genome shotgun (WGS) entry which is preliminary data.</text>
</comment>
<protein>
    <submittedName>
        <fullName evidence="3">Helix-turn-helix domain-containing protein</fullName>
    </submittedName>
</protein>
<dbReference type="CDD" id="cd00093">
    <property type="entry name" value="HTH_XRE"/>
    <property type="match status" value="1"/>
</dbReference>